<gene>
    <name evidence="3" type="ORF">OO016_04210</name>
</gene>
<name>A0AAE3SMY6_9FLAO</name>
<dbReference type="Pfam" id="PF00211">
    <property type="entry name" value="Guanylate_cyc"/>
    <property type="match status" value="1"/>
</dbReference>
<evidence type="ECO:0000256" key="1">
    <source>
        <dbReference type="SAM" id="Phobius"/>
    </source>
</evidence>
<dbReference type="PROSITE" id="PS50125">
    <property type="entry name" value="GUANYLATE_CYCLASE_2"/>
    <property type="match status" value="1"/>
</dbReference>
<protein>
    <submittedName>
        <fullName evidence="3">Adenylate/guanylate cyclase domain-containing protein</fullName>
    </submittedName>
</protein>
<dbReference type="GO" id="GO:0009190">
    <property type="term" value="P:cyclic nucleotide biosynthetic process"/>
    <property type="evidence" value="ECO:0007669"/>
    <property type="project" value="InterPro"/>
</dbReference>
<reference evidence="3" key="1">
    <citation type="submission" date="2022-11" db="EMBL/GenBank/DDBJ databases">
        <title>The characterization of three novel Bacteroidetes species and genomic analysis of their roles in tidal elemental geochemical cycles.</title>
        <authorList>
            <person name="Ma K.-J."/>
        </authorList>
    </citation>
    <scope>NUCLEOTIDE SEQUENCE</scope>
    <source>
        <strain evidence="3">M415</strain>
    </source>
</reference>
<evidence type="ECO:0000259" key="2">
    <source>
        <dbReference type="PROSITE" id="PS50125"/>
    </source>
</evidence>
<dbReference type="GO" id="GO:0035556">
    <property type="term" value="P:intracellular signal transduction"/>
    <property type="evidence" value="ECO:0007669"/>
    <property type="project" value="InterPro"/>
</dbReference>
<dbReference type="PANTHER" id="PTHR43081:SF1">
    <property type="entry name" value="ADENYLATE CYCLASE, TERMINAL-DIFFERENTIATION SPECIFIC"/>
    <property type="match status" value="1"/>
</dbReference>
<feature type="transmembrane region" description="Helical" evidence="1">
    <location>
        <begin position="128"/>
        <end position="156"/>
    </location>
</feature>
<evidence type="ECO:0000313" key="4">
    <source>
        <dbReference type="Proteomes" id="UP001207116"/>
    </source>
</evidence>
<dbReference type="Proteomes" id="UP001207116">
    <property type="component" value="Unassembled WGS sequence"/>
</dbReference>
<dbReference type="CDD" id="cd07302">
    <property type="entry name" value="CHD"/>
    <property type="match status" value="1"/>
</dbReference>
<dbReference type="GO" id="GO:0004016">
    <property type="term" value="F:adenylate cyclase activity"/>
    <property type="evidence" value="ECO:0007669"/>
    <property type="project" value="UniProtKB-ARBA"/>
</dbReference>
<feature type="transmembrane region" description="Helical" evidence="1">
    <location>
        <begin position="87"/>
        <end position="108"/>
    </location>
</feature>
<keyword evidence="1" id="KW-1133">Transmembrane helix</keyword>
<dbReference type="InterPro" id="IPR001054">
    <property type="entry name" value="A/G_cyclase"/>
</dbReference>
<dbReference type="SUPFAM" id="SSF55073">
    <property type="entry name" value="Nucleotide cyclase"/>
    <property type="match status" value="1"/>
</dbReference>
<keyword evidence="1" id="KW-0812">Transmembrane</keyword>
<keyword evidence="4" id="KW-1185">Reference proteome</keyword>
<dbReference type="Gene3D" id="3.30.70.1230">
    <property type="entry name" value="Nucleotide cyclase"/>
    <property type="match status" value="1"/>
</dbReference>
<keyword evidence="1" id="KW-0472">Membrane</keyword>
<dbReference type="EMBL" id="JAPFQP010000001">
    <property type="protein sequence ID" value="MCX2718801.1"/>
    <property type="molecule type" value="Genomic_DNA"/>
</dbReference>
<feature type="transmembrane region" description="Helical" evidence="1">
    <location>
        <begin position="52"/>
        <end position="75"/>
    </location>
</feature>
<dbReference type="InterPro" id="IPR050697">
    <property type="entry name" value="Adenylyl/Guanylyl_Cyclase_3/4"/>
</dbReference>
<feature type="domain" description="Guanylate cyclase" evidence="2">
    <location>
        <begin position="182"/>
        <end position="311"/>
    </location>
</feature>
<sequence length="363" mass="41264">MSPKTKRNIQRIIPFGIIWLFIGWFDLVTDALATGNKNTNPGIEITLTLEVFVFASVAVTITGLIIGTLEVYWFKNLFARYSFTRKLLSKFLFYTFFLFLLIFIMYPLASAIELRISPFSDDIWDRFIGFLGSGLFLSTAISLAFSTFLSLFYAAISDHLGHRVLFNFFTGRYHQPVEEKRIFMFLDMKSSTAIAEELGHLTYFELLRSYYNVLSGAIIEYEGEVYQYVGDEIVISWELDKGISGENCLSCFFAMQRDLQNKASYFQKRYGVVPSFKAGLHVGPVTTGEIGALKREIFFTGDVLNVTARIQSLCITHNTDLLISHSLLDLLKDPPSFTFSSLGPLNLKGRAQFMELYSVTNKP</sequence>
<evidence type="ECO:0000313" key="3">
    <source>
        <dbReference type="EMBL" id="MCX2718801.1"/>
    </source>
</evidence>
<organism evidence="3 4">
    <name type="scientific">Lentiprolixibacter aurantiacus</name>
    <dbReference type="NCBI Taxonomy" id="2993939"/>
    <lineage>
        <taxon>Bacteria</taxon>
        <taxon>Pseudomonadati</taxon>
        <taxon>Bacteroidota</taxon>
        <taxon>Flavobacteriia</taxon>
        <taxon>Flavobacteriales</taxon>
        <taxon>Flavobacteriaceae</taxon>
        <taxon>Lentiprolixibacter</taxon>
    </lineage>
</organism>
<accession>A0AAE3SMY6</accession>
<comment type="caution">
    <text evidence="3">The sequence shown here is derived from an EMBL/GenBank/DDBJ whole genome shotgun (WGS) entry which is preliminary data.</text>
</comment>
<dbReference type="PANTHER" id="PTHR43081">
    <property type="entry name" value="ADENYLATE CYCLASE, TERMINAL-DIFFERENTIATION SPECIFIC-RELATED"/>
    <property type="match status" value="1"/>
</dbReference>
<proteinExistence type="predicted"/>
<dbReference type="RefSeq" id="WP_266011106.1">
    <property type="nucleotide sequence ID" value="NZ_JAPFQP010000001.1"/>
</dbReference>
<dbReference type="InterPro" id="IPR029787">
    <property type="entry name" value="Nucleotide_cyclase"/>
</dbReference>
<feature type="transmembrane region" description="Helical" evidence="1">
    <location>
        <begin position="12"/>
        <end position="32"/>
    </location>
</feature>
<dbReference type="AlphaFoldDB" id="A0AAE3SMY6"/>